<dbReference type="EMBL" id="AWUE01004784">
    <property type="protein sequence ID" value="OMP13242.1"/>
    <property type="molecule type" value="Genomic_DNA"/>
</dbReference>
<comment type="caution">
    <text evidence="2">The sequence shown here is derived from an EMBL/GenBank/DDBJ whole genome shotgun (WGS) entry which is preliminary data.</text>
</comment>
<gene>
    <name evidence="2" type="ORF">COLO4_02021</name>
</gene>
<proteinExistence type="predicted"/>
<reference evidence="3" key="1">
    <citation type="submission" date="2013-09" db="EMBL/GenBank/DDBJ databases">
        <title>Corchorus olitorius genome sequencing.</title>
        <authorList>
            <person name="Alam M."/>
            <person name="Haque M.S."/>
            <person name="Islam M.S."/>
            <person name="Emdad E.M."/>
            <person name="Islam M.M."/>
            <person name="Ahmed B."/>
            <person name="Halim A."/>
            <person name="Hossen Q.M.M."/>
            <person name="Hossain M.Z."/>
            <person name="Ahmed R."/>
            <person name="Khan M.M."/>
            <person name="Islam R."/>
            <person name="Rashid M.M."/>
            <person name="Khan S.A."/>
            <person name="Rahman M.S."/>
            <person name="Alam M."/>
            <person name="Yahiya A.S."/>
            <person name="Khan M.S."/>
            <person name="Azam M.S."/>
            <person name="Haque T."/>
            <person name="Lashkar M.Z.H."/>
            <person name="Akhand A.I."/>
            <person name="Morshed G."/>
            <person name="Roy S."/>
            <person name="Uddin K.S."/>
            <person name="Rabeya T."/>
            <person name="Hossain A.S."/>
            <person name="Chowdhury A."/>
            <person name="Snigdha A.R."/>
            <person name="Mortoza M.S."/>
            <person name="Matin S.A."/>
            <person name="Hoque S.M.E."/>
            <person name="Islam M.K."/>
            <person name="Roy D.K."/>
            <person name="Haider R."/>
            <person name="Moosa M.M."/>
            <person name="Elias S.M."/>
            <person name="Hasan A.M."/>
            <person name="Jahan S."/>
            <person name="Shafiuddin M."/>
            <person name="Mahmood N."/>
            <person name="Shommy N.S."/>
        </authorList>
    </citation>
    <scope>NUCLEOTIDE SEQUENCE [LARGE SCALE GENOMIC DNA]</scope>
    <source>
        <strain evidence="3">cv. O-4</strain>
    </source>
</reference>
<name>A0A1R3L1K9_9ROSI</name>
<organism evidence="2 3">
    <name type="scientific">Corchorus olitorius</name>
    <dbReference type="NCBI Taxonomy" id="93759"/>
    <lineage>
        <taxon>Eukaryota</taxon>
        <taxon>Viridiplantae</taxon>
        <taxon>Streptophyta</taxon>
        <taxon>Embryophyta</taxon>
        <taxon>Tracheophyta</taxon>
        <taxon>Spermatophyta</taxon>
        <taxon>Magnoliopsida</taxon>
        <taxon>eudicotyledons</taxon>
        <taxon>Gunneridae</taxon>
        <taxon>Pentapetalae</taxon>
        <taxon>rosids</taxon>
        <taxon>malvids</taxon>
        <taxon>Malvales</taxon>
        <taxon>Malvaceae</taxon>
        <taxon>Grewioideae</taxon>
        <taxon>Apeibeae</taxon>
        <taxon>Corchorus</taxon>
    </lineage>
</organism>
<accession>A0A1R3L1K9</accession>
<feature type="compositionally biased region" description="Basic residues" evidence="1">
    <location>
        <begin position="252"/>
        <end position="261"/>
    </location>
</feature>
<evidence type="ECO:0000313" key="2">
    <source>
        <dbReference type="EMBL" id="OMP13242.1"/>
    </source>
</evidence>
<feature type="compositionally biased region" description="Basic residues" evidence="1">
    <location>
        <begin position="196"/>
        <end position="206"/>
    </location>
</feature>
<keyword evidence="3" id="KW-1185">Reference proteome</keyword>
<feature type="region of interest" description="Disordered" evidence="1">
    <location>
        <begin position="119"/>
        <end position="161"/>
    </location>
</feature>
<evidence type="ECO:0000256" key="1">
    <source>
        <dbReference type="SAM" id="MobiDB-lite"/>
    </source>
</evidence>
<feature type="region of interest" description="Disordered" evidence="1">
    <location>
        <begin position="194"/>
        <end position="291"/>
    </location>
</feature>
<feature type="compositionally biased region" description="Basic residues" evidence="1">
    <location>
        <begin position="130"/>
        <end position="139"/>
    </location>
</feature>
<sequence length="291" mass="31436">MVWAAAGDADFGTGDVVIARVYSRIEDYARETWRSGAPAWPACRFCLGMPGLRSLSASLPSFGQAPSNATICNKRMKCSMFRFWVNHATMHDDLMIDSGKNGLRKSARCCCGPDVGSEQRGVGSDIDRSRSHRSHHGLRRTGSCGGRLAAGHRRRDASDLPHRRQPWLHPWAEAVAVDGVALFRRCQPQPADRVGLRRLPRHHPRGRLADGRGAGWQGAAGPRPGSGGPPRHPAAPDAEGAGAAAPRPAERLRRHHRRAAGRRPVQAGRNADQPAARPAGKAPVRLTAGVF</sequence>
<feature type="compositionally biased region" description="Gly residues" evidence="1">
    <location>
        <begin position="212"/>
        <end position="228"/>
    </location>
</feature>
<dbReference type="AlphaFoldDB" id="A0A1R3L1K9"/>
<feature type="compositionally biased region" description="Low complexity" evidence="1">
    <location>
        <begin position="235"/>
        <end position="247"/>
    </location>
</feature>
<dbReference type="Proteomes" id="UP000187203">
    <property type="component" value="Unassembled WGS sequence"/>
</dbReference>
<evidence type="ECO:0000313" key="3">
    <source>
        <dbReference type="Proteomes" id="UP000187203"/>
    </source>
</evidence>
<protein>
    <submittedName>
        <fullName evidence="2">Uncharacterized protein</fullName>
    </submittedName>
</protein>